<dbReference type="EMBL" id="JBHRXE010000006">
    <property type="protein sequence ID" value="MFC3568311.1"/>
    <property type="molecule type" value="Genomic_DNA"/>
</dbReference>
<evidence type="ECO:0000313" key="2">
    <source>
        <dbReference type="EMBL" id="MFC3568311.1"/>
    </source>
</evidence>
<feature type="transmembrane region" description="Helical" evidence="1">
    <location>
        <begin position="87"/>
        <end position="107"/>
    </location>
</feature>
<keyword evidence="1" id="KW-0812">Transmembrane</keyword>
<comment type="caution">
    <text evidence="2">The sequence shown here is derived from an EMBL/GenBank/DDBJ whole genome shotgun (WGS) entry which is preliminary data.</text>
</comment>
<keyword evidence="1" id="KW-1133">Transmembrane helix</keyword>
<accession>A0ABV7RWE2</accession>
<dbReference type="Proteomes" id="UP001595596">
    <property type="component" value="Unassembled WGS sequence"/>
</dbReference>
<dbReference type="RefSeq" id="WP_379027756.1">
    <property type="nucleotide sequence ID" value="NZ_JBHRXE010000006.1"/>
</dbReference>
<keyword evidence="3" id="KW-1185">Reference proteome</keyword>
<evidence type="ECO:0000313" key="3">
    <source>
        <dbReference type="Proteomes" id="UP001595596"/>
    </source>
</evidence>
<feature type="transmembrane region" description="Helical" evidence="1">
    <location>
        <begin position="32"/>
        <end position="50"/>
    </location>
</feature>
<sequence length="111" mass="11426">MTRIALFSIGFLLMLAGPLMQGLSGSENPNAYVFAPVMLAGIIPLLAGQALSPSPRLMAQAILICGALCMGAWYLGTLFAPMTLPPAAPVGTAILGALLVVAGNFLLRRDA</sequence>
<evidence type="ECO:0000256" key="1">
    <source>
        <dbReference type="SAM" id="Phobius"/>
    </source>
</evidence>
<protein>
    <submittedName>
        <fullName evidence="2">Uncharacterized protein</fullName>
    </submittedName>
</protein>
<proteinExistence type="predicted"/>
<feature type="transmembrane region" description="Helical" evidence="1">
    <location>
        <begin position="57"/>
        <end position="75"/>
    </location>
</feature>
<keyword evidence="1" id="KW-0472">Membrane</keyword>
<gene>
    <name evidence="2" type="ORF">ACFOMP_02460</name>
</gene>
<reference evidence="3" key="1">
    <citation type="journal article" date="2019" name="Int. J. Syst. Evol. Microbiol.">
        <title>The Global Catalogue of Microorganisms (GCM) 10K type strain sequencing project: providing services to taxonomists for standard genome sequencing and annotation.</title>
        <authorList>
            <consortium name="The Broad Institute Genomics Platform"/>
            <consortium name="The Broad Institute Genome Sequencing Center for Infectious Disease"/>
            <person name="Wu L."/>
            <person name="Ma J."/>
        </authorList>
    </citation>
    <scope>NUCLEOTIDE SEQUENCE [LARGE SCALE GENOMIC DNA]</scope>
    <source>
        <strain evidence="3">VKM B-3226</strain>
    </source>
</reference>
<organism evidence="2 3">
    <name type="scientific">Paracoccus simplex</name>
    <dbReference type="NCBI Taxonomy" id="2086346"/>
    <lineage>
        <taxon>Bacteria</taxon>
        <taxon>Pseudomonadati</taxon>
        <taxon>Pseudomonadota</taxon>
        <taxon>Alphaproteobacteria</taxon>
        <taxon>Rhodobacterales</taxon>
        <taxon>Paracoccaceae</taxon>
        <taxon>Paracoccus</taxon>
    </lineage>
</organism>
<name>A0ABV7RWE2_9RHOB</name>